<evidence type="ECO:0000256" key="5">
    <source>
        <dbReference type="ARBA" id="ARBA00022692"/>
    </source>
</evidence>
<feature type="transmembrane region" description="Helical" evidence="12">
    <location>
        <begin position="1095"/>
        <end position="1119"/>
    </location>
</feature>
<evidence type="ECO:0000313" key="13">
    <source>
        <dbReference type="EMBL" id="TSJ64963.1"/>
    </source>
</evidence>
<dbReference type="Proteomes" id="UP000316425">
    <property type="component" value="Unassembled WGS sequence"/>
</dbReference>
<evidence type="ECO:0000256" key="2">
    <source>
        <dbReference type="ARBA" id="ARBA00008338"/>
    </source>
</evidence>
<evidence type="ECO:0000313" key="14">
    <source>
        <dbReference type="Proteomes" id="UP000316425"/>
    </source>
</evidence>
<protein>
    <recommendedName>
        <fullName evidence="3">Type VII secretion system accessory factor EsaA</fullName>
    </recommendedName>
</protein>
<gene>
    <name evidence="13" type="primary">esaA</name>
    <name evidence="13" type="ORF">FPQ13_08410</name>
</gene>
<keyword evidence="8 12" id="KW-0472">Membrane</keyword>
<evidence type="ECO:0000256" key="3">
    <source>
        <dbReference type="ARBA" id="ARBA00020819"/>
    </source>
</evidence>
<feature type="transmembrane region" description="Helical" evidence="12">
    <location>
        <begin position="1054"/>
        <end position="1074"/>
    </location>
</feature>
<comment type="similarity">
    <text evidence="2">Belongs to the EsaA family.</text>
</comment>
<feature type="region of interest" description="Disordered" evidence="11">
    <location>
        <begin position="588"/>
        <end position="725"/>
    </location>
</feature>
<evidence type="ECO:0000256" key="9">
    <source>
        <dbReference type="ARBA" id="ARBA00046722"/>
    </source>
</evidence>
<feature type="transmembrane region" description="Helical" evidence="12">
    <location>
        <begin position="1125"/>
        <end position="1147"/>
    </location>
</feature>
<feature type="compositionally biased region" description="Polar residues" evidence="11">
    <location>
        <begin position="624"/>
        <end position="633"/>
    </location>
</feature>
<evidence type="ECO:0000256" key="11">
    <source>
        <dbReference type="SAM" id="MobiDB-lite"/>
    </source>
</evidence>
<keyword evidence="6 12" id="KW-1133">Transmembrane helix</keyword>
<evidence type="ECO:0000256" key="7">
    <source>
        <dbReference type="ARBA" id="ARBA00023026"/>
    </source>
</evidence>
<evidence type="ECO:0000256" key="8">
    <source>
        <dbReference type="ARBA" id="ARBA00023136"/>
    </source>
</evidence>
<feature type="compositionally biased region" description="Low complexity" evidence="11">
    <location>
        <begin position="699"/>
        <end position="720"/>
    </location>
</feature>
<evidence type="ECO:0000256" key="6">
    <source>
        <dbReference type="ARBA" id="ARBA00022989"/>
    </source>
</evidence>
<dbReference type="InterPro" id="IPR023838">
    <property type="entry name" value="T7SS_EsaA"/>
</dbReference>
<dbReference type="GO" id="GO:0005886">
    <property type="term" value="C:plasma membrane"/>
    <property type="evidence" value="ECO:0007669"/>
    <property type="project" value="UniProtKB-SubCell"/>
</dbReference>
<name>A0A556PKP2_9BACI</name>
<keyword evidence="10" id="KW-0175">Coiled coil</keyword>
<accession>A0A556PKP2</accession>
<feature type="transmembrane region" description="Helical" evidence="12">
    <location>
        <begin position="1205"/>
        <end position="1226"/>
    </location>
</feature>
<sequence length="1241" mass="139894">MCSSILYCLSHFLKRRICLHTFSEHNNFKHKLCYEDFCWELLTVKKSFIQIPILLALILTFIIGLSFLSLNHIASSEENNEKTRKMSIALVNEDEGASFDDETLDFGKAFVNSLNDYDNHEWFVVSRGTAESGLEDNTYDLMIIIPQEFTQKALSIHSENPEQVVLNYRINSTDDETVRAQAEETASAILNDFNRRIIDVYFASILGNLQEAQDNVTQLVSDYENLAYTYQQQVNQPLSGYTKRFGQIQQNTEFSKASFSSFEDTLNTYEDLLVNQFDYFNDYQTTIAQVQEVQENNQTIDELFDQDLRELQNTLVNEDVNKNLQALRDTNSYINAQLVVQKAKTENTQEKNIADFAELIKSNLEAKKVELKENKFDPDETTQKIVTELNSAITGAFDNNDDLSILLKGQQDMIEAKIDEQIKNLPKIDLDSLEATNLSTELKTEIKNVSLITDKYKEEFAKDISSENNNGTLPTEINRLKKKLNEDGVTLRDTVVLPDSEEALRELRVYGISEGFQIDTLTVIPPTEDPITCKNYSESEPCILPASDHGEFTIELALKLKDDYLNESIHIHDLKQFKWDLYQKDQEALDSSDSNNDDTKQGSNVKGLTVVQSKTSEEQETKISNENQTSTNESTDEQATDQASKQDSSGVGTGTSNQDTNTTKQDQTSDQETTAPAEEAESSQQSSTSSSENVDKTTTKNQNDNNVNNNTVNTPTTSNPDENKTQLNNIEHHYYHHTVTNPVIEDEEIQTILASIENTIAPYQQLLSSYEMYFGFPLSCYDADSNKRCTIIDESATILGSSSADEEKFINKTDEGLVTEDSLYAMFNKNVAELLTDYISDQVIKDIENKINEPLVEYRGLIENYQLFIDETYAEAEKLAEKILQTKERATALEDQLNTLFENVDSWKQRSNQLVDNQSRVLQANNEEQQMVVSLDDGFQPLFSQSQTLADQASTNLNEAETVYQTLDQVDEQANDVQQSGLNLVRQADQLANDLSTQLINDQKFTENFSQVMANSRIGERQNEELYDFLSSPVEKKNDGVILGTNTTVFSPNVIILIAFFVALFTGYGISSMNHGRSDLNEFKEETLVGGNLRITAITTGISAFEGILLGIISGYLLGVDGKQLLIWTGMMFIIMLAMGLTATYLLRQLKLIGMFILLSIVSLYLMLNDSIDSSTSKYSGLKEFSPLHYVEKVLNGIVLENTSYGLIALGLILLAVVTFVGNLFVYHQKQAAKKDEEDVA</sequence>
<feature type="transmembrane region" description="Helical" evidence="12">
    <location>
        <begin position="1152"/>
        <end position="1168"/>
    </location>
</feature>
<feature type="compositionally biased region" description="Low complexity" evidence="11">
    <location>
        <begin position="655"/>
        <end position="692"/>
    </location>
</feature>
<dbReference type="AlphaFoldDB" id="A0A556PKP2"/>
<keyword evidence="5 12" id="KW-0812">Transmembrane</keyword>
<evidence type="ECO:0000256" key="1">
    <source>
        <dbReference type="ARBA" id="ARBA00004651"/>
    </source>
</evidence>
<feature type="compositionally biased region" description="Polar residues" evidence="11">
    <location>
        <begin position="601"/>
        <end position="614"/>
    </location>
</feature>
<dbReference type="NCBIfam" id="TIGR03929">
    <property type="entry name" value="T7_esaA_Nterm"/>
    <property type="match status" value="1"/>
</dbReference>
<keyword evidence="14" id="KW-1185">Reference proteome</keyword>
<dbReference type="PANTHER" id="PTHR43077:SF10">
    <property type="entry name" value="TRANSPORT PERMEASE PROTEIN"/>
    <property type="match status" value="1"/>
</dbReference>
<comment type="subunit">
    <text evidence="9">Homodimer. Interacts with EssB.</text>
</comment>
<keyword evidence="4" id="KW-1003">Cell membrane</keyword>
<reference evidence="13 14" key="1">
    <citation type="submission" date="2019-07" db="EMBL/GenBank/DDBJ databases">
        <title>Allobacillus sp. nov. SKP isolated from shrimp paste of Euphausiacea.</title>
        <authorList>
            <person name="Kanchanasin P."/>
            <person name="Tanasupawat S."/>
            <person name="Shi W."/>
            <person name="Wu L."/>
            <person name="Ma J."/>
        </authorList>
    </citation>
    <scope>NUCLEOTIDE SEQUENCE [LARGE SCALE GENOMIC DNA]</scope>
    <source>
        <strain evidence="13 14">SKP4-8</strain>
    </source>
</reference>
<evidence type="ECO:0000256" key="12">
    <source>
        <dbReference type="SAM" id="Phobius"/>
    </source>
</evidence>
<evidence type="ECO:0000256" key="4">
    <source>
        <dbReference type="ARBA" id="ARBA00022475"/>
    </source>
</evidence>
<evidence type="ECO:0000256" key="10">
    <source>
        <dbReference type="SAM" id="Coils"/>
    </source>
</evidence>
<dbReference type="OrthoDB" id="4974788at2"/>
<feature type="transmembrane region" description="Helical" evidence="12">
    <location>
        <begin position="51"/>
        <end position="70"/>
    </location>
</feature>
<feature type="compositionally biased region" description="Polar residues" evidence="11">
    <location>
        <begin position="640"/>
        <end position="650"/>
    </location>
</feature>
<comment type="subcellular location">
    <subcellularLocation>
        <location evidence="1">Cell membrane</location>
        <topology evidence="1">Multi-pass membrane protein</topology>
    </subcellularLocation>
</comment>
<keyword evidence="7" id="KW-0843">Virulence</keyword>
<dbReference type="EMBL" id="VMHE01000013">
    <property type="protein sequence ID" value="TSJ64963.1"/>
    <property type="molecule type" value="Genomic_DNA"/>
</dbReference>
<dbReference type="InterPro" id="IPR051328">
    <property type="entry name" value="T7SS_ABC-Transporter"/>
</dbReference>
<dbReference type="PANTHER" id="PTHR43077">
    <property type="entry name" value="TRANSPORT PERMEASE YVFS-RELATED"/>
    <property type="match status" value="1"/>
</dbReference>
<proteinExistence type="inferred from homology"/>
<organism evidence="13 14">
    <name type="scientific">Allobacillus salarius</name>
    <dbReference type="NCBI Taxonomy" id="1955272"/>
    <lineage>
        <taxon>Bacteria</taxon>
        <taxon>Bacillati</taxon>
        <taxon>Bacillota</taxon>
        <taxon>Bacilli</taxon>
        <taxon>Bacillales</taxon>
        <taxon>Bacillaceae</taxon>
        <taxon>Allobacillus</taxon>
    </lineage>
</organism>
<feature type="coiled-coil region" evidence="10">
    <location>
        <begin position="869"/>
        <end position="910"/>
    </location>
</feature>
<comment type="caution">
    <text evidence="13">The sequence shown here is derived from an EMBL/GenBank/DDBJ whole genome shotgun (WGS) entry which is preliminary data.</text>
</comment>